<evidence type="ECO:0000256" key="11">
    <source>
        <dbReference type="ARBA" id="ARBA00065771"/>
    </source>
</evidence>
<feature type="domain" description="Chromosome segregation protein Spc25 C-terminal" evidence="14">
    <location>
        <begin position="154"/>
        <end position="222"/>
    </location>
</feature>
<keyword evidence="7 13" id="KW-0175">Coiled coil</keyword>
<dbReference type="AlphaFoldDB" id="A0A8T2K0D5"/>
<sequence length="230" mass="27284">MSNSKMDDEQSLNMCMQEFRTRFINTSNEELTIQALKESYKESLKEQTDVWQKKYRDGELMIEKVMEFTNDISLQKKHIEEKHNYILQEATKQEENEKIKAEMTERIQRIRDELHHKREVALAIRKANKDRLKELQKSATLFKERLGLEIRKLRGEKLQFVFRCIDPKDLNQPYSCIISLNEQGDYEVTGCDPPLESITEFQEKVRETRNFSALLANLRKSFTALDSQVK</sequence>
<dbReference type="InterPro" id="IPR045143">
    <property type="entry name" value="Spc25"/>
</dbReference>
<keyword evidence="12" id="KW-0539">Nucleus</keyword>
<comment type="similarity">
    <text evidence="2 12">Belongs to the SPC25 family.</text>
</comment>
<reference evidence="15" key="1">
    <citation type="thesis" date="2020" institute="ProQuest LLC" country="789 East Eisenhower Parkway, Ann Arbor, MI, USA">
        <title>Comparative Genomics and Chromosome Evolution.</title>
        <authorList>
            <person name="Mudd A.B."/>
        </authorList>
    </citation>
    <scope>NUCLEOTIDE SEQUENCE</scope>
    <source>
        <strain evidence="15">Female2</strain>
        <tissue evidence="15">Blood</tissue>
    </source>
</reference>
<evidence type="ECO:0000256" key="3">
    <source>
        <dbReference type="ARBA" id="ARBA00013692"/>
    </source>
</evidence>
<evidence type="ECO:0000313" key="16">
    <source>
        <dbReference type="Proteomes" id="UP000812440"/>
    </source>
</evidence>
<evidence type="ECO:0000256" key="9">
    <source>
        <dbReference type="ARBA" id="ARBA00023328"/>
    </source>
</evidence>
<evidence type="ECO:0000256" key="7">
    <source>
        <dbReference type="ARBA" id="ARBA00023054"/>
    </source>
</evidence>
<keyword evidence="5 12" id="KW-0132">Cell division</keyword>
<evidence type="ECO:0000256" key="1">
    <source>
        <dbReference type="ARBA" id="ARBA00004584"/>
    </source>
</evidence>
<evidence type="ECO:0000256" key="13">
    <source>
        <dbReference type="SAM" id="Coils"/>
    </source>
</evidence>
<keyword evidence="4 12" id="KW-0158">Chromosome</keyword>
<dbReference type="EMBL" id="JAACNH010000003">
    <property type="protein sequence ID" value="KAG8449100.1"/>
    <property type="molecule type" value="Genomic_DNA"/>
</dbReference>
<dbReference type="FunFam" id="3.30.457.50:FF:000001">
    <property type="entry name" value="Probable kinetochore protein spc25"/>
    <property type="match status" value="1"/>
</dbReference>
<evidence type="ECO:0000256" key="2">
    <source>
        <dbReference type="ARBA" id="ARBA00006379"/>
    </source>
</evidence>
<dbReference type="InterPro" id="IPR013255">
    <property type="entry name" value="Spc25_C"/>
</dbReference>
<evidence type="ECO:0000256" key="6">
    <source>
        <dbReference type="ARBA" id="ARBA00022776"/>
    </source>
</evidence>
<evidence type="ECO:0000256" key="12">
    <source>
        <dbReference type="RuleBase" id="RU367150"/>
    </source>
</evidence>
<comment type="subunit">
    <text evidence="11">Component of the NDC80 complex, which is composed of ndc80, cdca1, spbc24 and spbc25. The NDC80 complex interacts with mis12 and zwint.</text>
</comment>
<dbReference type="PANTHER" id="PTHR14281:SF0">
    <property type="entry name" value="KINETOCHORE PROTEIN SPC25"/>
    <property type="match status" value="1"/>
</dbReference>
<dbReference type="PANTHER" id="PTHR14281">
    <property type="entry name" value="KINETOCHORE PROTEIN SPC25-RELATED"/>
    <property type="match status" value="1"/>
</dbReference>
<dbReference type="Gene3D" id="3.30.457.50">
    <property type="entry name" value="Chromosome segregation protein Spc25"/>
    <property type="match status" value="1"/>
</dbReference>
<evidence type="ECO:0000256" key="5">
    <source>
        <dbReference type="ARBA" id="ARBA00022618"/>
    </source>
</evidence>
<gene>
    <name evidence="15" type="ORF">GDO86_015958</name>
</gene>
<dbReference type="EMBL" id="JAACNH010000003">
    <property type="protein sequence ID" value="KAG8449099.1"/>
    <property type="molecule type" value="Genomic_DNA"/>
</dbReference>
<comment type="function">
    <text evidence="10">Acts as a component of the essential kinetochore-associated NDC80 complex, which is required for chromosome segregation and spindle checkpoint activity. Required for kinetochore integrity and the organization of stable microtubule binding sites in the outer plate of the kinetochore. The NDC80 complex synergistically enhances the affinity of the SKA1 complex for microtubules and may allow the NDC80 complex to track depolymerizing microtubules.</text>
</comment>
<dbReference type="GO" id="GO:0005634">
    <property type="term" value="C:nucleus"/>
    <property type="evidence" value="ECO:0007669"/>
    <property type="project" value="UniProtKB-SubCell"/>
</dbReference>
<dbReference type="Pfam" id="PF08234">
    <property type="entry name" value="Spindle_Spc25"/>
    <property type="match status" value="1"/>
</dbReference>
<keyword evidence="12" id="KW-0995">Kinetochore</keyword>
<keyword evidence="9 12" id="KW-0137">Centromere</keyword>
<comment type="subcellular location">
    <subcellularLocation>
        <location evidence="1">Chromosome</location>
        <location evidence="1">Centromere</location>
    </subcellularLocation>
    <subcellularLocation>
        <location evidence="12">Nucleus</location>
    </subcellularLocation>
    <subcellularLocation>
        <location evidence="12">Chromosome</location>
        <location evidence="12">Centromere</location>
        <location evidence="12">Kinetochore</location>
    </subcellularLocation>
</comment>
<dbReference type="Proteomes" id="UP000812440">
    <property type="component" value="Chromosome 8_10"/>
</dbReference>
<evidence type="ECO:0000256" key="10">
    <source>
        <dbReference type="ARBA" id="ARBA00045419"/>
    </source>
</evidence>
<organism evidence="15 16">
    <name type="scientific">Hymenochirus boettgeri</name>
    <name type="common">Congo dwarf clawed frog</name>
    <dbReference type="NCBI Taxonomy" id="247094"/>
    <lineage>
        <taxon>Eukaryota</taxon>
        <taxon>Metazoa</taxon>
        <taxon>Chordata</taxon>
        <taxon>Craniata</taxon>
        <taxon>Vertebrata</taxon>
        <taxon>Euteleostomi</taxon>
        <taxon>Amphibia</taxon>
        <taxon>Batrachia</taxon>
        <taxon>Anura</taxon>
        <taxon>Pipoidea</taxon>
        <taxon>Pipidae</taxon>
        <taxon>Pipinae</taxon>
        <taxon>Hymenochirus</taxon>
    </lineage>
</organism>
<name>A0A8T2K0D5_9PIPI</name>
<protein>
    <recommendedName>
        <fullName evidence="3 12">Kinetochore protein SPC25</fullName>
    </recommendedName>
</protein>
<dbReference type="GO" id="GO:0031262">
    <property type="term" value="C:Ndc80 complex"/>
    <property type="evidence" value="ECO:0007669"/>
    <property type="project" value="InterPro"/>
</dbReference>
<evidence type="ECO:0000256" key="8">
    <source>
        <dbReference type="ARBA" id="ARBA00023306"/>
    </source>
</evidence>
<proteinExistence type="inferred from homology"/>
<keyword evidence="8 12" id="KW-0131">Cell cycle</keyword>
<evidence type="ECO:0000259" key="14">
    <source>
        <dbReference type="Pfam" id="PF08234"/>
    </source>
</evidence>
<comment type="caution">
    <text evidence="15">The sequence shown here is derived from an EMBL/GenBank/DDBJ whole genome shotgun (WGS) entry which is preliminary data.</text>
</comment>
<dbReference type="GO" id="GO:0007059">
    <property type="term" value="P:chromosome segregation"/>
    <property type="evidence" value="ECO:0007669"/>
    <property type="project" value="InterPro"/>
</dbReference>
<keyword evidence="6 12" id="KW-0498">Mitosis</keyword>
<dbReference type="GO" id="GO:0051301">
    <property type="term" value="P:cell division"/>
    <property type="evidence" value="ECO:0007669"/>
    <property type="project" value="UniProtKB-UniRule"/>
</dbReference>
<keyword evidence="16" id="KW-1185">Reference proteome</keyword>
<evidence type="ECO:0000256" key="4">
    <source>
        <dbReference type="ARBA" id="ARBA00022454"/>
    </source>
</evidence>
<accession>A0A8T2K0D5</accession>
<evidence type="ECO:0000313" key="15">
    <source>
        <dbReference type="EMBL" id="KAG8449100.1"/>
    </source>
</evidence>
<dbReference type="OrthoDB" id="6353017at2759"/>
<feature type="coiled-coil region" evidence="13">
    <location>
        <begin position="93"/>
        <end position="120"/>
    </location>
</feature>
<dbReference type="CDD" id="cd23784">
    <property type="entry name" value="RWD_Spc25"/>
    <property type="match status" value="1"/>
</dbReference>